<keyword evidence="1" id="KW-0812">Transmembrane</keyword>
<dbReference type="Proteomes" id="UP000244168">
    <property type="component" value="Unassembled WGS sequence"/>
</dbReference>
<accession>A0A2T5JDB0</accession>
<evidence type="ECO:0000313" key="3">
    <source>
        <dbReference type="Proteomes" id="UP000244168"/>
    </source>
</evidence>
<keyword evidence="1" id="KW-1133">Transmembrane helix</keyword>
<sequence>MKDNKPKLTLFKWISLILLIIGLLFIYFIPRAIMYPDYAIIEWLVFLCIFFIIPILALATLWGFTHKVTKASICIALVLPMIIGPTFELFQNHRARVELKKYGTWTNAIVINRKQVSEHGGGFQHWAIACKYVVNNRTYETKFHDDELNIHPIGDTIKIIYSSKFPKIYSLSDEWKN</sequence>
<comment type="caution">
    <text evidence="2">The sequence shown here is derived from an EMBL/GenBank/DDBJ whole genome shotgun (WGS) entry which is preliminary data.</text>
</comment>
<dbReference type="EMBL" id="QAOQ01000002">
    <property type="protein sequence ID" value="PTQ99743.1"/>
    <property type="molecule type" value="Genomic_DNA"/>
</dbReference>
<evidence type="ECO:0000256" key="1">
    <source>
        <dbReference type="SAM" id="Phobius"/>
    </source>
</evidence>
<keyword evidence="3" id="KW-1185">Reference proteome</keyword>
<evidence type="ECO:0000313" key="2">
    <source>
        <dbReference type="EMBL" id="PTQ99743.1"/>
    </source>
</evidence>
<name>A0A2T5JDB0_9SPHI</name>
<gene>
    <name evidence="2" type="ORF">C8P68_102573</name>
</gene>
<proteinExistence type="predicted"/>
<dbReference type="AlphaFoldDB" id="A0A2T5JDB0"/>
<feature type="transmembrane region" description="Helical" evidence="1">
    <location>
        <begin position="70"/>
        <end position="90"/>
    </location>
</feature>
<feature type="transmembrane region" description="Helical" evidence="1">
    <location>
        <begin position="41"/>
        <end position="64"/>
    </location>
</feature>
<protein>
    <submittedName>
        <fullName evidence="2">Uncharacterized protein</fullName>
    </submittedName>
</protein>
<reference evidence="2 3" key="1">
    <citation type="submission" date="2018-04" db="EMBL/GenBank/DDBJ databases">
        <title>Genomic Encyclopedia of Archaeal and Bacterial Type Strains, Phase II (KMG-II): from individual species to whole genera.</title>
        <authorList>
            <person name="Goeker M."/>
        </authorList>
    </citation>
    <scope>NUCLEOTIDE SEQUENCE [LARGE SCALE GENOMIC DNA]</scope>
    <source>
        <strain evidence="2 3">DSM 26809</strain>
    </source>
</reference>
<keyword evidence="1" id="KW-0472">Membrane</keyword>
<feature type="transmembrane region" description="Helical" evidence="1">
    <location>
        <begin position="12"/>
        <end position="29"/>
    </location>
</feature>
<organism evidence="2 3">
    <name type="scientific">Mucilaginibacter yixingensis</name>
    <dbReference type="NCBI Taxonomy" id="1295612"/>
    <lineage>
        <taxon>Bacteria</taxon>
        <taxon>Pseudomonadati</taxon>
        <taxon>Bacteroidota</taxon>
        <taxon>Sphingobacteriia</taxon>
        <taxon>Sphingobacteriales</taxon>
        <taxon>Sphingobacteriaceae</taxon>
        <taxon>Mucilaginibacter</taxon>
    </lineage>
</organism>